<evidence type="ECO:0000256" key="1">
    <source>
        <dbReference type="SAM" id="MobiDB-lite"/>
    </source>
</evidence>
<feature type="compositionally biased region" description="Polar residues" evidence="1">
    <location>
        <begin position="101"/>
        <end position="117"/>
    </location>
</feature>
<sequence length="268" mass="30772">MHPKDIMKLTQNSGDAGFNSKLSFLVLFVNLVVECSRMGCCNFGFLSRIENEDMISEIDWCKYIYGKNKNKKRYSMEIKDEGFGLLPLRSTLESSQDIQPYNASNQQNVGETSTPTKPNKEVKRSYADVTPLKFGLGLSPIKQPKPVSMVRREDMEGHSLTRKGKGIEISSPMKRCNVEAFDNANEQKLKRVTRRELKLGDHLRSPYVIKAVDMNVFFPLLDKGHYYLVVFNLKNPSIVVIDNRYREVSDDDHILQMYDFITDILVND</sequence>
<dbReference type="EMBL" id="LEKV01003066">
    <property type="protein sequence ID" value="KVI01509.1"/>
    <property type="molecule type" value="Genomic_DNA"/>
</dbReference>
<accession>A0A103Y2V9</accession>
<organism evidence="2 3">
    <name type="scientific">Cynara cardunculus var. scolymus</name>
    <name type="common">Globe artichoke</name>
    <name type="synonym">Cynara scolymus</name>
    <dbReference type="NCBI Taxonomy" id="59895"/>
    <lineage>
        <taxon>Eukaryota</taxon>
        <taxon>Viridiplantae</taxon>
        <taxon>Streptophyta</taxon>
        <taxon>Embryophyta</taxon>
        <taxon>Tracheophyta</taxon>
        <taxon>Spermatophyta</taxon>
        <taxon>Magnoliopsida</taxon>
        <taxon>eudicotyledons</taxon>
        <taxon>Gunneridae</taxon>
        <taxon>Pentapetalae</taxon>
        <taxon>asterids</taxon>
        <taxon>campanulids</taxon>
        <taxon>Asterales</taxon>
        <taxon>Asteraceae</taxon>
        <taxon>Carduoideae</taxon>
        <taxon>Cardueae</taxon>
        <taxon>Carduinae</taxon>
        <taxon>Cynara</taxon>
    </lineage>
</organism>
<evidence type="ECO:0000313" key="3">
    <source>
        <dbReference type="Proteomes" id="UP000243975"/>
    </source>
</evidence>
<comment type="caution">
    <text evidence="2">The sequence shown here is derived from an EMBL/GenBank/DDBJ whole genome shotgun (WGS) entry which is preliminary data.</text>
</comment>
<proteinExistence type="predicted"/>
<evidence type="ECO:0000313" key="2">
    <source>
        <dbReference type="EMBL" id="KVI01509.1"/>
    </source>
</evidence>
<dbReference type="Proteomes" id="UP000243975">
    <property type="component" value="Unassembled WGS sequence"/>
</dbReference>
<keyword evidence="3" id="KW-1185">Reference proteome</keyword>
<name>A0A103Y2V9_CYNCS</name>
<dbReference type="Gramene" id="KVI01509">
    <property type="protein sequence ID" value="KVI01509"/>
    <property type="gene ID" value="Ccrd_020219"/>
</dbReference>
<gene>
    <name evidence="2" type="ORF">Ccrd_020219</name>
</gene>
<reference evidence="2 3" key="1">
    <citation type="journal article" date="2016" name="Sci. Rep.">
        <title>The genome sequence of the outbreeding globe artichoke constructed de novo incorporating a phase-aware low-pass sequencing strategy of F1 progeny.</title>
        <authorList>
            <person name="Scaglione D."/>
            <person name="Reyes-Chin-Wo S."/>
            <person name="Acquadro A."/>
            <person name="Froenicke L."/>
            <person name="Portis E."/>
            <person name="Beitel C."/>
            <person name="Tirone M."/>
            <person name="Mauro R."/>
            <person name="Lo Monaco A."/>
            <person name="Mauromicale G."/>
            <person name="Faccioli P."/>
            <person name="Cattivelli L."/>
            <person name="Rieseberg L."/>
            <person name="Michelmore R."/>
            <person name="Lanteri S."/>
        </authorList>
    </citation>
    <scope>NUCLEOTIDE SEQUENCE [LARGE SCALE GENOMIC DNA]</scope>
    <source>
        <strain evidence="2">2C</strain>
    </source>
</reference>
<dbReference type="AlphaFoldDB" id="A0A103Y2V9"/>
<feature type="region of interest" description="Disordered" evidence="1">
    <location>
        <begin position="101"/>
        <end position="122"/>
    </location>
</feature>
<protein>
    <submittedName>
        <fullName evidence="2">Uncharacterized protein</fullName>
    </submittedName>
</protein>